<dbReference type="GO" id="GO:0052621">
    <property type="term" value="F:diguanylate cyclase activity"/>
    <property type="evidence" value="ECO:0007669"/>
    <property type="project" value="UniProtKB-EC"/>
</dbReference>
<keyword evidence="2" id="KW-1133">Transmembrane helix</keyword>
<dbReference type="InterPro" id="IPR050469">
    <property type="entry name" value="Diguanylate_Cyclase"/>
</dbReference>
<gene>
    <name evidence="4" type="ORF">DZ860_14575</name>
</gene>
<dbReference type="OrthoDB" id="5623595at2"/>
<dbReference type="EMBL" id="QVMU01000014">
    <property type="protein sequence ID" value="RJX69760.1"/>
    <property type="molecule type" value="Genomic_DNA"/>
</dbReference>
<dbReference type="PANTHER" id="PTHR45138:SF6">
    <property type="entry name" value="DIGUANYLATE CYCLASE DGCN"/>
    <property type="match status" value="1"/>
</dbReference>
<keyword evidence="2" id="KW-0812">Transmembrane</keyword>
<dbReference type="CDD" id="cd01949">
    <property type="entry name" value="GGDEF"/>
    <property type="match status" value="1"/>
</dbReference>
<dbReference type="EC" id="2.7.7.65" evidence="1"/>
<dbReference type="InterPro" id="IPR000160">
    <property type="entry name" value="GGDEF_dom"/>
</dbReference>
<dbReference type="Proteomes" id="UP000273252">
    <property type="component" value="Unassembled WGS sequence"/>
</dbReference>
<dbReference type="InterPro" id="IPR029787">
    <property type="entry name" value="Nucleotide_cyclase"/>
</dbReference>
<reference evidence="4 5" key="1">
    <citation type="submission" date="2018-08" db="EMBL/GenBank/DDBJ databases">
        <title>Vibrio isolated from the Eastern China Marginal Seas.</title>
        <authorList>
            <person name="Li Y."/>
        </authorList>
    </citation>
    <scope>NUCLEOTIDE SEQUENCE [LARGE SCALE GENOMIC DNA]</scope>
    <source>
        <strain evidence="4 5">BEI233</strain>
    </source>
</reference>
<proteinExistence type="predicted"/>
<dbReference type="PANTHER" id="PTHR45138">
    <property type="entry name" value="REGULATORY COMPONENTS OF SENSORY TRANSDUCTION SYSTEM"/>
    <property type="match status" value="1"/>
</dbReference>
<dbReference type="SMART" id="SM00267">
    <property type="entry name" value="GGDEF"/>
    <property type="match status" value="1"/>
</dbReference>
<protein>
    <recommendedName>
        <fullName evidence="1">diguanylate cyclase</fullName>
        <ecNumber evidence="1">2.7.7.65</ecNumber>
    </recommendedName>
</protein>
<dbReference type="AlphaFoldDB" id="A0A3A6QCA3"/>
<evidence type="ECO:0000259" key="3">
    <source>
        <dbReference type="PROSITE" id="PS50887"/>
    </source>
</evidence>
<evidence type="ECO:0000313" key="5">
    <source>
        <dbReference type="Proteomes" id="UP000273252"/>
    </source>
</evidence>
<dbReference type="GO" id="GO:1902201">
    <property type="term" value="P:negative regulation of bacterial-type flagellum-dependent cell motility"/>
    <property type="evidence" value="ECO:0007669"/>
    <property type="project" value="TreeGrafter"/>
</dbReference>
<feature type="domain" description="GGDEF" evidence="3">
    <location>
        <begin position="239"/>
        <end position="365"/>
    </location>
</feature>
<sequence length="365" mass="42349">MIKNKRQIQAIHPALRQAKMLLLVMTAILIVANFYLLSSARQLAQSYSDQNNQATWFLFQLNKEFSELVSMSRFSDQGENYRQETILHYELTWSRFDLLLHNREADNFMRTPGAEPFFSTLFDRFQQLEYALLQKQTPKNSAELHRSLKEIYQAMVTYVNTNFRVQSPLYKIQMTQAQQLAYAQYVLMLLLFVCAGLVSYIMHKEACFNKQLAMTDTLTGIPNRLAMMRCIKEKIDYMHPFTICLLDLNGFKQINDRHGHHAGDRVLHIIAQRVKRRFSVYRIGGDEFCIVIDTCDDANINMAFEELMGCFSDTIHLGSGINVSLSTSVGFARYPEDSLDYNALIRHADKNMYQMKFTRKAKAST</sequence>
<comment type="caution">
    <text evidence="4">The sequence shown here is derived from an EMBL/GenBank/DDBJ whole genome shotgun (WGS) entry which is preliminary data.</text>
</comment>
<dbReference type="SUPFAM" id="SSF55073">
    <property type="entry name" value="Nucleotide cyclase"/>
    <property type="match status" value="1"/>
</dbReference>
<dbReference type="Pfam" id="PF00990">
    <property type="entry name" value="GGDEF"/>
    <property type="match status" value="1"/>
</dbReference>
<evidence type="ECO:0000256" key="2">
    <source>
        <dbReference type="SAM" id="Phobius"/>
    </source>
</evidence>
<keyword evidence="2" id="KW-0472">Membrane</keyword>
<dbReference type="NCBIfam" id="TIGR00254">
    <property type="entry name" value="GGDEF"/>
    <property type="match status" value="1"/>
</dbReference>
<dbReference type="GO" id="GO:0043709">
    <property type="term" value="P:cell adhesion involved in single-species biofilm formation"/>
    <property type="evidence" value="ECO:0007669"/>
    <property type="project" value="TreeGrafter"/>
</dbReference>
<accession>A0A3A6QCA3</accession>
<name>A0A3A6QCA3_9VIBR</name>
<dbReference type="GO" id="GO:0005886">
    <property type="term" value="C:plasma membrane"/>
    <property type="evidence" value="ECO:0007669"/>
    <property type="project" value="TreeGrafter"/>
</dbReference>
<dbReference type="InterPro" id="IPR043128">
    <property type="entry name" value="Rev_trsase/Diguanyl_cyclase"/>
</dbReference>
<dbReference type="PROSITE" id="PS50887">
    <property type="entry name" value="GGDEF"/>
    <property type="match status" value="1"/>
</dbReference>
<evidence type="ECO:0000313" key="4">
    <source>
        <dbReference type="EMBL" id="RJX69760.1"/>
    </source>
</evidence>
<feature type="transmembrane region" description="Helical" evidence="2">
    <location>
        <begin position="182"/>
        <end position="202"/>
    </location>
</feature>
<dbReference type="Gene3D" id="3.30.70.270">
    <property type="match status" value="1"/>
</dbReference>
<feature type="transmembrane region" description="Helical" evidence="2">
    <location>
        <begin position="20"/>
        <end position="38"/>
    </location>
</feature>
<evidence type="ECO:0000256" key="1">
    <source>
        <dbReference type="ARBA" id="ARBA00012528"/>
    </source>
</evidence>
<organism evidence="4 5">
    <name type="scientific">Vibrio sinensis</name>
    <dbReference type="NCBI Taxonomy" id="2302434"/>
    <lineage>
        <taxon>Bacteria</taxon>
        <taxon>Pseudomonadati</taxon>
        <taxon>Pseudomonadota</taxon>
        <taxon>Gammaproteobacteria</taxon>
        <taxon>Vibrionales</taxon>
        <taxon>Vibrionaceae</taxon>
        <taxon>Vibrio</taxon>
    </lineage>
</organism>
<keyword evidence="5" id="KW-1185">Reference proteome</keyword>